<evidence type="ECO:0008006" key="4">
    <source>
        <dbReference type="Google" id="ProtNLM"/>
    </source>
</evidence>
<protein>
    <recommendedName>
        <fullName evidence="4">Sarcoplasmic reticulum histidine-rich calcium-binding protein</fullName>
    </recommendedName>
</protein>
<proteinExistence type="predicted"/>
<name>A0A1Q4VDI4_9ACTN</name>
<comment type="caution">
    <text evidence="2">The sequence shown here is derived from an EMBL/GenBank/DDBJ whole genome shotgun (WGS) entry which is preliminary data.</text>
</comment>
<keyword evidence="3" id="KW-1185">Reference proteome</keyword>
<accession>A0A1Q4VDI4</accession>
<evidence type="ECO:0000313" key="2">
    <source>
        <dbReference type="EMBL" id="OKH95855.1"/>
    </source>
</evidence>
<gene>
    <name evidence="2" type="ORF">AB852_03690</name>
</gene>
<dbReference type="AlphaFoldDB" id="A0A1Q4VDI4"/>
<keyword evidence="1" id="KW-0732">Signal</keyword>
<dbReference type="InterPro" id="IPR043761">
    <property type="entry name" value="DUF5707"/>
</dbReference>
<reference evidence="2 3" key="1">
    <citation type="submission" date="2015-06" db="EMBL/GenBank/DDBJ databases">
        <title>Cloning and characterization of the uncialamcin biosynthetic gene cluster.</title>
        <authorList>
            <person name="Yan X."/>
            <person name="Huang T."/>
            <person name="Ge H."/>
            <person name="Shen B."/>
        </authorList>
    </citation>
    <scope>NUCLEOTIDE SEQUENCE [LARGE SCALE GENOMIC DNA]</scope>
    <source>
        <strain evidence="2 3">DCA2648</strain>
    </source>
</reference>
<evidence type="ECO:0000313" key="3">
    <source>
        <dbReference type="Proteomes" id="UP000186455"/>
    </source>
</evidence>
<evidence type="ECO:0000256" key="1">
    <source>
        <dbReference type="SAM" id="SignalP"/>
    </source>
</evidence>
<feature type="signal peptide" evidence="1">
    <location>
        <begin position="1"/>
        <end position="26"/>
    </location>
</feature>
<dbReference type="EMBL" id="LFBV01000001">
    <property type="protein sequence ID" value="OKH95855.1"/>
    <property type="molecule type" value="Genomic_DNA"/>
</dbReference>
<feature type="chain" id="PRO_5012569618" description="Sarcoplasmic reticulum histidine-rich calcium-binding protein" evidence="1">
    <location>
        <begin position="27"/>
        <end position="267"/>
    </location>
</feature>
<dbReference type="Pfam" id="PF18968">
    <property type="entry name" value="DUF5707"/>
    <property type="match status" value="1"/>
</dbReference>
<dbReference type="RefSeq" id="WP_073783515.1">
    <property type="nucleotide sequence ID" value="NZ_LFBV01000001.1"/>
</dbReference>
<sequence>MRTRVFAGLTTGALALTALTGTAAQADDRASASRATPPKITKVTVNGGKDLVVGVSKKTFTIKVTAKDDSGISIALAALWRGGTSADNPQTILMPDIRMGDCVQSSDTTSTCTLKVVADPKSPEGLFDLTNAGAGKWHVAVAADSIDGGSVERQKYATHQVKRAAKLTADATPEPVRRGDALTVSGSLTRADWNTHKYNGVASSAVKLQFKKKGTSTWRTVKTVKADSRGKVRTTTKPTADGDFRLSYPGTATTAGVTSKADFVDVR</sequence>
<dbReference type="STRING" id="1048205.AB852_03690"/>
<dbReference type="Proteomes" id="UP000186455">
    <property type="component" value="Unassembled WGS sequence"/>
</dbReference>
<organism evidence="2 3">
    <name type="scientific">Streptomyces uncialis</name>
    <dbReference type="NCBI Taxonomy" id="1048205"/>
    <lineage>
        <taxon>Bacteria</taxon>
        <taxon>Bacillati</taxon>
        <taxon>Actinomycetota</taxon>
        <taxon>Actinomycetes</taxon>
        <taxon>Kitasatosporales</taxon>
        <taxon>Streptomycetaceae</taxon>
        <taxon>Streptomyces</taxon>
    </lineage>
</organism>